<sequence>MRIVIESFVDDRDPMLSAWFRFRDAVVAAAPVGTTPGGTRPDRAAAAESRPFPAQEAAAVSGAVAATAVQRPGRGARSREADDADPLPTVWRLLAPNNRELARSVDCAPTPGAARAALADVRARVGELELAVVVGLRGDRNGWLLVLDSAPMLCCSRWYGAGSSNLDAATAARAALEVAVVEPRVHVLSDSRRRVGAAPRR</sequence>
<proteinExistence type="predicted"/>
<accession>A0A6I4P1J2</accession>
<protein>
    <submittedName>
        <fullName evidence="1">Uncharacterized protein</fullName>
    </submittedName>
</protein>
<dbReference type="EMBL" id="WSTA01000031">
    <property type="protein sequence ID" value="MWB98605.1"/>
    <property type="molecule type" value="Genomic_DNA"/>
</dbReference>
<dbReference type="RefSeq" id="WP_160424088.1">
    <property type="nucleotide sequence ID" value="NZ_WSTA01000031.1"/>
</dbReference>
<evidence type="ECO:0000313" key="2">
    <source>
        <dbReference type="Proteomes" id="UP000438182"/>
    </source>
</evidence>
<keyword evidence="2" id="KW-1185">Reference proteome</keyword>
<evidence type="ECO:0000313" key="1">
    <source>
        <dbReference type="EMBL" id="MWB98605.1"/>
    </source>
</evidence>
<gene>
    <name evidence="1" type="ORF">GB864_08605</name>
</gene>
<name>A0A6I4P1J2_9MICO</name>
<organism evidence="1 2">
    <name type="scientific">Agromyces seonyuensis</name>
    <dbReference type="NCBI Taxonomy" id="2662446"/>
    <lineage>
        <taxon>Bacteria</taxon>
        <taxon>Bacillati</taxon>
        <taxon>Actinomycetota</taxon>
        <taxon>Actinomycetes</taxon>
        <taxon>Micrococcales</taxon>
        <taxon>Microbacteriaceae</taxon>
        <taxon>Agromyces</taxon>
    </lineage>
</organism>
<dbReference type="AlphaFoldDB" id="A0A6I4P1J2"/>
<dbReference type="Proteomes" id="UP000438182">
    <property type="component" value="Unassembled WGS sequence"/>
</dbReference>
<comment type="caution">
    <text evidence="1">The sequence shown here is derived from an EMBL/GenBank/DDBJ whole genome shotgun (WGS) entry which is preliminary data.</text>
</comment>
<reference evidence="1 2" key="1">
    <citation type="submission" date="2019-12" db="EMBL/GenBank/DDBJ databases">
        <authorList>
            <person name="Kim Y.S."/>
        </authorList>
    </citation>
    <scope>NUCLEOTIDE SEQUENCE [LARGE SCALE GENOMIC DNA]</scope>
    <source>
        <strain evidence="1 2">MMS17-SY077</strain>
    </source>
</reference>